<sequence length="406" mass="46637">MKVLYITYDGLTDPLGQSQVLPYVIGLAKKGHDFTILSCDKPINYQKNNSLIQKICDTNNIKWESVKYSNKIPVISSVWNILKLNIKTKKLITTHQYKILHCRSYLSSLIGLAFKQKVNIKLIFDMRGFWADERIEGGIWGLNNPIFNKIYNYFKKKEIEFIKYSDQIISLTETGKTEILAWNINNINPNKIQVIPCAADYKLFTLNSIDKKKIAKQNLMLNENTFVVSYIGSIGTWYLLDEMLEFYSYLKTTKSDCKFLFLTPDDKQIILNHGEKYGLTPNDFIVKFSPRADLPKYASASDISIFFIKPSFSKKASSPTKMGELMAMGIPIICNNNVGDVELIINKTKSGYCLNDFSPDSYKIAIEQINNLMNINPSEIREKSKEFYDLEKGITLYNDVYEKLSS</sequence>
<dbReference type="InterPro" id="IPR001296">
    <property type="entry name" value="Glyco_trans_1"/>
</dbReference>
<dbReference type="Pfam" id="PF00534">
    <property type="entry name" value="Glycos_transf_1"/>
    <property type="match status" value="1"/>
</dbReference>
<evidence type="ECO:0000259" key="2">
    <source>
        <dbReference type="Pfam" id="PF13439"/>
    </source>
</evidence>
<dbReference type="AlphaFoldDB" id="A0A5C6RZY6"/>
<organism evidence="3 4">
    <name type="scientific">Vicingus serpentipes</name>
    <dbReference type="NCBI Taxonomy" id="1926625"/>
    <lineage>
        <taxon>Bacteria</taxon>
        <taxon>Pseudomonadati</taxon>
        <taxon>Bacteroidota</taxon>
        <taxon>Flavobacteriia</taxon>
        <taxon>Flavobacteriales</taxon>
        <taxon>Vicingaceae</taxon>
        <taxon>Vicingus</taxon>
    </lineage>
</organism>
<keyword evidence="3" id="KW-0808">Transferase</keyword>
<feature type="domain" description="Glycosyltransferase subfamily 4-like N-terminal" evidence="2">
    <location>
        <begin position="26"/>
        <end position="200"/>
    </location>
</feature>
<dbReference type="Gene3D" id="3.40.50.2000">
    <property type="entry name" value="Glycogen Phosphorylase B"/>
    <property type="match status" value="2"/>
</dbReference>
<keyword evidence="4" id="KW-1185">Reference proteome</keyword>
<comment type="caution">
    <text evidence="3">The sequence shown here is derived from an EMBL/GenBank/DDBJ whole genome shotgun (WGS) entry which is preliminary data.</text>
</comment>
<proteinExistence type="predicted"/>
<name>A0A5C6RZY6_9FLAO</name>
<dbReference type="InterPro" id="IPR028098">
    <property type="entry name" value="Glyco_trans_4-like_N"/>
</dbReference>
<feature type="domain" description="Glycosyl transferase family 1" evidence="1">
    <location>
        <begin position="214"/>
        <end position="371"/>
    </location>
</feature>
<dbReference type="GO" id="GO:0016757">
    <property type="term" value="F:glycosyltransferase activity"/>
    <property type="evidence" value="ECO:0007669"/>
    <property type="project" value="InterPro"/>
</dbReference>
<dbReference type="PANTHER" id="PTHR12526">
    <property type="entry name" value="GLYCOSYLTRANSFERASE"/>
    <property type="match status" value="1"/>
</dbReference>
<dbReference type="SUPFAM" id="SSF53756">
    <property type="entry name" value="UDP-Glycosyltransferase/glycogen phosphorylase"/>
    <property type="match status" value="1"/>
</dbReference>
<dbReference type="Pfam" id="PF13439">
    <property type="entry name" value="Glyco_transf_4"/>
    <property type="match status" value="1"/>
</dbReference>
<gene>
    <name evidence="3" type="ORF">FRY74_03580</name>
</gene>
<evidence type="ECO:0000259" key="1">
    <source>
        <dbReference type="Pfam" id="PF00534"/>
    </source>
</evidence>
<evidence type="ECO:0000313" key="4">
    <source>
        <dbReference type="Proteomes" id="UP000321721"/>
    </source>
</evidence>
<dbReference type="RefSeq" id="WP_147098673.1">
    <property type="nucleotide sequence ID" value="NZ_VOOS01000001.1"/>
</dbReference>
<dbReference type="PANTHER" id="PTHR12526:SF630">
    <property type="entry name" value="GLYCOSYLTRANSFERASE"/>
    <property type="match status" value="1"/>
</dbReference>
<evidence type="ECO:0000313" key="3">
    <source>
        <dbReference type="EMBL" id="TXB67279.1"/>
    </source>
</evidence>
<accession>A0A5C6RZY6</accession>
<protein>
    <submittedName>
        <fullName evidence="3">Glycosyltransferase family 4 protein</fullName>
    </submittedName>
</protein>
<dbReference type="EMBL" id="VOOS01000001">
    <property type="protein sequence ID" value="TXB67279.1"/>
    <property type="molecule type" value="Genomic_DNA"/>
</dbReference>
<dbReference type="Proteomes" id="UP000321721">
    <property type="component" value="Unassembled WGS sequence"/>
</dbReference>
<dbReference type="OrthoDB" id="1220440at2"/>
<reference evidence="3 4" key="1">
    <citation type="submission" date="2019-08" db="EMBL/GenBank/DDBJ databases">
        <title>Genome of Vicingus serpentipes NCIMB 15042.</title>
        <authorList>
            <person name="Bowman J.P."/>
        </authorList>
    </citation>
    <scope>NUCLEOTIDE SEQUENCE [LARGE SCALE GENOMIC DNA]</scope>
    <source>
        <strain evidence="3 4">NCIMB 15042</strain>
    </source>
</reference>